<dbReference type="Proteomes" id="UP000823749">
    <property type="component" value="Chromosome 8"/>
</dbReference>
<dbReference type="Gene3D" id="2.40.50.140">
    <property type="entry name" value="Nucleic acid-binding proteins"/>
    <property type="match status" value="2"/>
</dbReference>
<name>A0AAV6JC65_9ERIC</name>
<proteinExistence type="predicted"/>
<keyword evidence="2" id="KW-1185">Reference proteome</keyword>
<evidence type="ECO:0000313" key="2">
    <source>
        <dbReference type="Proteomes" id="UP000823749"/>
    </source>
</evidence>
<dbReference type="EMBL" id="JACTNZ010000008">
    <property type="protein sequence ID" value="KAG5537149.1"/>
    <property type="molecule type" value="Genomic_DNA"/>
</dbReference>
<evidence type="ECO:0008006" key="3">
    <source>
        <dbReference type="Google" id="ProtNLM"/>
    </source>
</evidence>
<evidence type="ECO:0000313" key="1">
    <source>
        <dbReference type="EMBL" id="KAG5537149.1"/>
    </source>
</evidence>
<reference evidence="1" key="1">
    <citation type="submission" date="2020-08" db="EMBL/GenBank/DDBJ databases">
        <title>Plant Genome Project.</title>
        <authorList>
            <person name="Zhang R.-G."/>
        </authorList>
    </citation>
    <scope>NUCLEOTIDE SEQUENCE</scope>
    <source>
        <strain evidence="1">WSP0</strain>
        <tissue evidence="1">Leaf</tissue>
    </source>
</reference>
<sequence length="271" mass="30169">MMDAQGLVMRDSCMEFNGERNGVSQGNIGTNFSKKYQNGSGNKDHFLARVTSDGLEMRVSCEFCPCSRPFSRNRNKQSDHLEVRERKPANNSHVVDVKIVDQSLQPTILSLWHQFSEYEAPAMASLKGNFPVVIGLRLKTSTYYGLTLTTQVTSGFVFNAQTPDTMALQSWCAANAAKIRELPPMAAMQRLLITAGTSSSSAPVKIINLPSSVEKAQLINIEGTVKVTDFNQQFYYLACSMCNKASNAYQDTDLWCNYCAVKVPPLIRYDF</sequence>
<protein>
    <recommendedName>
        <fullName evidence="3">Replication factor A C-terminal domain-containing protein</fullName>
    </recommendedName>
</protein>
<dbReference type="AlphaFoldDB" id="A0AAV6JC65"/>
<organism evidence="1 2">
    <name type="scientific">Rhododendron griersonianum</name>
    <dbReference type="NCBI Taxonomy" id="479676"/>
    <lineage>
        <taxon>Eukaryota</taxon>
        <taxon>Viridiplantae</taxon>
        <taxon>Streptophyta</taxon>
        <taxon>Embryophyta</taxon>
        <taxon>Tracheophyta</taxon>
        <taxon>Spermatophyta</taxon>
        <taxon>Magnoliopsida</taxon>
        <taxon>eudicotyledons</taxon>
        <taxon>Gunneridae</taxon>
        <taxon>Pentapetalae</taxon>
        <taxon>asterids</taxon>
        <taxon>Ericales</taxon>
        <taxon>Ericaceae</taxon>
        <taxon>Ericoideae</taxon>
        <taxon>Rhodoreae</taxon>
        <taxon>Rhododendron</taxon>
    </lineage>
</organism>
<comment type="caution">
    <text evidence="1">The sequence shown here is derived from an EMBL/GenBank/DDBJ whole genome shotgun (WGS) entry which is preliminary data.</text>
</comment>
<accession>A0AAV6JC65</accession>
<gene>
    <name evidence="1" type="ORF">RHGRI_024548</name>
</gene>
<dbReference type="InterPro" id="IPR012340">
    <property type="entry name" value="NA-bd_OB-fold"/>
</dbReference>